<dbReference type="GO" id="GO:0005829">
    <property type="term" value="C:cytosol"/>
    <property type="evidence" value="ECO:0007669"/>
    <property type="project" value="TreeGrafter"/>
</dbReference>
<evidence type="ECO:0000256" key="2">
    <source>
        <dbReference type="ARBA" id="ARBA00023012"/>
    </source>
</evidence>
<dbReference type="Gene3D" id="3.40.50.2300">
    <property type="match status" value="1"/>
</dbReference>
<dbReference type="PROSITE" id="PS50930">
    <property type="entry name" value="HTH_LYTTR"/>
    <property type="match status" value="1"/>
</dbReference>
<dbReference type="GO" id="GO:0000156">
    <property type="term" value="F:phosphorelay response regulator activity"/>
    <property type="evidence" value="ECO:0007669"/>
    <property type="project" value="TreeGrafter"/>
</dbReference>
<gene>
    <name evidence="9" type="ORF">DLM85_20855</name>
</gene>
<feature type="domain" description="HTH LytTR-type" evidence="8">
    <location>
        <begin position="176"/>
        <end position="276"/>
    </location>
</feature>
<dbReference type="SUPFAM" id="SSF52172">
    <property type="entry name" value="CheY-like"/>
    <property type="match status" value="1"/>
</dbReference>
<dbReference type="PROSITE" id="PS50110">
    <property type="entry name" value="RESPONSE_REGULATORY"/>
    <property type="match status" value="1"/>
</dbReference>
<name>A0A328B922_9BACT</name>
<evidence type="ECO:0000256" key="1">
    <source>
        <dbReference type="ARBA" id="ARBA00022553"/>
    </source>
</evidence>
<evidence type="ECO:0000256" key="6">
    <source>
        <dbReference type="PROSITE-ProRule" id="PRU00169"/>
    </source>
</evidence>
<evidence type="ECO:0000256" key="3">
    <source>
        <dbReference type="ARBA" id="ARBA00023015"/>
    </source>
</evidence>
<evidence type="ECO:0000313" key="10">
    <source>
        <dbReference type="Proteomes" id="UP000248553"/>
    </source>
</evidence>
<dbReference type="Proteomes" id="UP000248553">
    <property type="component" value="Unassembled WGS sequence"/>
</dbReference>
<dbReference type="SMART" id="SM00448">
    <property type="entry name" value="REC"/>
    <property type="match status" value="1"/>
</dbReference>
<accession>A0A328B922</accession>
<keyword evidence="10" id="KW-1185">Reference proteome</keyword>
<dbReference type="Pfam" id="PF00072">
    <property type="entry name" value="Response_reg"/>
    <property type="match status" value="1"/>
</dbReference>
<evidence type="ECO:0000259" key="7">
    <source>
        <dbReference type="PROSITE" id="PS50110"/>
    </source>
</evidence>
<dbReference type="Gene3D" id="2.40.50.1020">
    <property type="entry name" value="LytTr DNA-binding domain"/>
    <property type="match status" value="1"/>
</dbReference>
<sequence length="278" mass="30246">MTLFLPSAPTPPPACVSSAAAGLLPVRQVMARSETTIRVLVVEDEPLYAEQLEAALEDLGYEPVGPAADARIALALHRTETVDLALLDVQLRGATDGIQLAAQLLAHRPIPLVFLTSHADGPTFERAQEVGPAAYLTKPVDPDALQRALALAVRNFGAAPPAAAPPPPPATVPDALFVKENGLLEKIRLSLVQSVAAEDKLCALTLADRTVHVRMPLRELVMHLPADRFVQIQRSYYVNVEHIERLDPVRHLVQVGKQLLPVSRLYQDELLRRLRTIG</sequence>
<evidence type="ECO:0008006" key="11">
    <source>
        <dbReference type="Google" id="ProtNLM"/>
    </source>
</evidence>
<dbReference type="GO" id="GO:0000976">
    <property type="term" value="F:transcription cis-regulatory region binding"/>
    <property type="evidence" value="ECO:0007669"/>
    <property type="project" value="TreeGrafter"/>
</dbReference>
<dbReference type="PANTHER" id="PTHR48111:SF1">
    <property type="entry name" value="TWO-COMPONENT RESPONSE REGULATOR ORR33"/>
    <property type="match status" value="1"/>
</dbReference>
<dbReference type="PANTHER" id="PTHR48111">
    <property type="entry name" value="REGULATOR OF RPOS"/>
    <property type="match status" value="1"/>
</dbReference>
<feature type="modified residue" description="4-aspartylphosphate" evidence="6">
    <location>
        <position position="88"/>
    </location>
</feature>
<comment type="caution">
    <text evidence="9">The sequence shown here is derived from an EMBL/GenBank/DDBJ whole genome shotgun (WGS) entry which is preliminary data.</text>
</comment>
<organism evidence="9 10">
    <name type="scientific">Hymenobacter edaphi</name>
    <dbReference type="NCBI Taxonomy" id="2211146"/>
    <lineage>
        <taxon>Bacteria</taxon>
        <taxon>Pseudomonadati</taxon>
        <taxon>Bacteroidota</taxon>
        <taxon>Cytophagia</taxon>
        <taxon>Cytophagales</taxon>
        <taxon>Hymenobacteraceae</taxon>
        <taxon>Hymenobacter</taxon>
    </lineage>
</organism>
<dbReference type="CDD" id="cd17534">
    <property type="entry name" value="REC_DC-like"/>
    <property type="match status" value="1"/>
</dbReference>
<reference evidence="10" key="1">
    <citation type="submission" date="2018-05" db="EMBL/GenBank/DDBJ databases">
        <authorList>
            <person name="Nie L."/>
        </authorList>
    </citation>
    <scope>NUCLEOTIDE SEQUENCE [LARGE SCALE GENOMIC DNA]</scope>
    <source>
        <strain evidence="10">NL</strain>
    </source>
</reference>
<proteinExistence type="predicted"/>
<dbReference type="InterPro" id="IPR011006">
    <property type="entry name" value="CheY-like_superfamily"/>
</dbReference>
<evidence type="ECO:0000256" key="5">
    <source>
        <dbReference type="ARBA" id="ARBA00023163"/>
    </source>
</evidence>
<keyword evidence="1 6" id="KW-0597">Phosphoprotein</keyword>
<dbReference type="GO" id="GO:0006355">
    <property type="term" value="P:regulation of DNA-templated transcription"/>
    <property type="evidence" value="ECO:0007669"/>
    <property type="project" value="TreeGrafter"/>
</dbReference>
<dbReference type="SMART" id="SM00850">
    <property type="entry name" value="LytTR"/>
    <property type="match status" value="1"/>
</dbReference>
<keyword evidence="5" id="KW-0804">Transcription</keyword>
<dbReference type="InterPro" id="IPR001789">
    <property type="entry name" value="Sig_transdc_resp-reg_receiver"/>
</dbReference>
<keyword evidence="3" id="KW-0805">Transcription regulation</keyword>
<keyword evidence="4" id="KW-0238">DNA-binding</keyword>
<evidence type="ECO:0000259" key="8">
    <source>
        <dbReference type="PROSITE" id="PS50930"/>
    </source>
</evidence>
<dbReference type="OrthoDB" id="1646880at2"/>
<dbReference type="Pfam" id="PF04397">
    <property type="entry name" value="LytTR"/>
    <property type="match status" value="1"/>
</dbReference>
<feature type="domain" description="Response regulatory" evidence="7">
    <location>
        <begin position="38"/>
        <end position="153"/>
    </location>
</feature>
<evidence type="ECO:0000313" key="9">
    <source>
        <dbReference type="EMBL" id="RAK63457.1"/>
    </source>
</evidence>
<keyword evidence="2" id="KW-0902">Two-component regulatory system</keyword>
<dbReference type="InterPro" id="IPR007492">
    <property type="entry name" value="LytTR_DNA-bd_dom"/>
</dbReference>
<dbReference type="InterPro" id="IPR039420">
    <property type="entry name" value="WalR-like"/>
</dbReference>
<dbReference type="EMBL" id="QHKM01000009">
    <property type="protein sequence ID" value="RAK63457.1"/>
    <property type="molecule type" value="Genomic_DNA"/>
</dbReference>
<evidence type="ECO:0000256" key="4">
    <source>
        <dbReference type="ARBA" id="ARBA00023125"/>
    </source>
</evidence>
<dbReference type="GO" id="GO:0032993">
    <property type="term" value="C:protein-DNA complex"/>
    <property type="evidence" value="ECO:0007669"/>
    <property type="project" value="TreeGrafter"/>
</dbReference>
<protein>
    <recommendedName>
        <fullName evidence="11">DNA-binding response regulator</fullName>
    </recommendedName>
</protein>
<dbReference type="AlphaFoldDB" id="A0A328B922"/>